<keyword evidence="5 6" id="KW-0472">Membrane</keyword>
<feature type="transmembrane region" description="Helical" evidence="6">
    <location>
        <begin position="273"/>
        <end position="291"/>
    </location>
</feature>
<dbReference type="Proteomes" id="UP000002366">
    <property type="component" value="Chromosome"/>
</dbReference>
<reference evidence="8 9" key="1">
    <citation type="journal article" date="2010" name="Stand. Genomic Sci.">
        <title>Complete genome sequence of Aminobacterium colombiense type strain (ALA-1).</title>
        <authorList>
            <person name="Chertkov O."/>
            <person name="Sikorski J."/>
            <person name="Brambilla E."/>
            <person name="Lapidus A."/>
            <person name="Copeland A."/>
            <person name="Glavina Del Rio T."/>
            <person name="Nolan M."/>
            <person name="Lucas S."/>
            <person name="Tice H."/>
            <person name="Cheng J.F."/>
            <person name="Han C."/>
            <person name="Detter J.C."/>
            <person name="Bruce D."/>
            <person name="Tapia R."/>
            <person name="Goodwin L."/>
            <person name="Pitluck S."/>
            <person name="Liolios K."/>
            <person name="Ivanova N."/>
            <person name="Mavromatis K."/>
            <person name="Ovchinnikova G."/>
            <person name="Pati A."/>
            <person name="Chen A."/>
            <person name="Palaniappan K."/>
            <person name="Land M."/>
            <person name="Hauser L."/>
            <person name="Chang Y.J."/>
            <person name="Jeffries C.D."/>
            <person name="Spring S."/>
            <person name="Rohde M."/>
            <person name="Goker M."/>
            <person name="Bristow J."/>
            <person name="Eisen J.A."/>
            <person name="Markowitz V."/>
            <person name="Hugenholtz P."/>
            <person name="Kyrpides N.C."/>
            <person name="Klenk H.P."/>
        </authorList>
    </citation>
    <scope>NUCLEOTIDE SEQUENCE [LARGE SCALE GENOMIC DNA]</scope>
    <source>
        <strain evidence="9">DSM 12261 / ALA-1</strain>
    </source>
</reference>
<dbReference type="PANTHER" id="PTHR32322">
    <property type="entry name" value="INNER MEMBRANE TRANSPORTER"/>
    <property type="match status" value="1"/>
</dbReference>
<dbReference type="Pfam" id="PF00892">
    <property type="entry name" value="EamA"/>
    <property type="match status" value="2"/>
</dbReference>
<evidence type="ECO:0000313" key="9">
    <source>
        <dbReference type="Proteomes" id="UP000002366"/>
    </source>
</evidence>
<gene>
    <name evidence="8" type="ordered locus">Amico_1608</name>
</gene>
<dbReference type="PANTHER" id="PTHR32322:SF2">
    <property type="entry name" value="EAMA DOMAIN-CONTAINING PROTEIN"/>
    <property type="match status" value="1"/>
</dbReference>
<evidence type="ECO:0000259" key="7">
    <source>
        <dbReference type="Pfam" id="PF00892"/>
    </source>
</evidence>
<evidence type="ECO:0000313" key="8">
    <source>
        <dbReference type="EMBL" id="ADE57724.1"/>
    </source>
</evidence>
<feature type="domain" description="EamA" evidence="7">
    <location>
        <begin position="157"/>
        <end position="290"/>
    </location>
</feature>
<sequence>MRGGNISHQEMAGSLLVLFAGVFWGTSGTAQAFAPSGASPFTVGAIRITGGGIFLFILLIFRKGLSWLKGGCPLKVLLPASLGMAGFQFFFFVAIKMTGVAVGTMVAVGGAPMWAGLLGYIIYKEPPEKMWYFSTSLAVIGCVLLSAGGEGLQTSLPGIFMAFSAAFSYALCGMGLKGLRFLYGPIESAALTLCGGSLFLLPLLFFFDVSWLTQWRGVGVALHLGIVATALPYSLFSMGIGIVPVAKAYTLTLTEPLTACILGVLLLGERLSFTSIAGIFFIFSGLALLSLKKKGEIKDNGG</sequence>
<dbReference type="InterPro" id="IPR037185">
    <property type="entry name" value="EmrE-like"/>
</dbReference>
<dbReference type="eggNOG" id="COG0697">
    <property type="taxonomic scope" value="Bacteria"/>
</dbReference>
<feature type="transmembrane region" description="Helical" evidence="6">
    <location>
        <begin position="188"/>
        <end position="207"/>
    </location>
</feature>
<evidence type="ECO:0000256" key="5">
    <source>
        <dbReference type="ARBA" id="ARBA00023136"/>
    </source>
</evidence>
<feature type="transmembrane region" description="Helical" evidence="6">
    <location>
        <begin position="42"/>
        <end position="61"/>
    </location>
</feature>
<keyword evidence="3 6" id="KW-0812">Transmembrane</keyword>
<dbReference type="InterPro" id="IPR050638">
    <property type="entry name" value="AA-Vitamin_Transporters"/>
</dbReference>
<dbReference type="RefSeq" id="WP_013048987.1">
    <property type="nucleotide sequence ID" value="NC_014011.1"/>
</dbReference>
<dbReference type="AlphaFoldDB" id="D5EGP2"/>
<feature type="transmembrane region" description="Helical" evidence="6">
    <location>
        <begin position="155"/>
        <end position="176"/>
    </location>
</feature>
<comment type="similarity">
    <text evidence="2">Belongs to the EamA transporter family.</text>
</comment>
<evidence type="ECO:0000256" key="6">
    <source>
        <dbReference type="SAM" id="Phobius"/>
    </source>
</evidence>
<evidence type="ECO:0000256" key="3">
    <source>
        <dbReference type="ARBA" id="ARBA00022692"/>
    </source>
</evidence>
<organism evidence="8 9">
    <name type="scientific">Aminobacterium colombiense (strain DSM 12261 / ALA-1)</name>
    <dbReference type="NCBI Taxonomy" id="572547"/>
    <lineage>
        <taxon>Bacteria</taxon>
        <taxon>Thermotogati</taxon>
        <taxon>Synergistota</taxon>
        <taxon>Synergistia</taxon>
        <taxon>Synergistales</taxon>
        <taxon>Aminobacteriaceae</taxon>
        <taxon>Aminobacterium</taxon>
    </lineage>
</organism>
<dbReference type="HOGENOM" id="CLU_033863_9_2_0"/>
<feature type="transmembrane region" description="Helical" evidence="6">
    <location>
        <begin position="130"/>
        <end position="149"/>
    </location>
</feature>
<feature type="transmembrane region" description="Helical" evidence="6">
    <location>
        <begin position="213"/>
        <end position="236"/>
    </location>
</feature>
<dbReference type="STRING" id="572547.Amico_1608"/>
<feature type="domain" description="EamA" evidence="7">
    <location>
        <begin position="12"/>
        <end position="146"/>
    </location>
</feature>
<dbReference type="Gene3D" id="1.10.3730.20">
    <property type="match status" value="1"/>
</dbReference>
<evidence type="ECO:0000256" key="4">
    <source>
        <dbReference type="ARBA" id="ARBA00022989"/>
    </source>
</evidence>
<feature type="transmembrane region" description="Helical" evidence="6">
    <location>
        <begin position="248"/>
        <end position="267"/>
    </location>
</feature>
<proteinExistence type="inferred from homology"/>
<dbReference type="InterPro" id="IPR000620">
    <property type="entry name" value="EamA_dom"/>
</dbReference>
<evidence type="ECO:0000256" key="1">
    <source>
        <dbReference type="ARBA" id="ARBA00004141"/>
    </source>
</evidence>
<name>D5EGP2_AMICL</name>
<accession>D5EGP2</accession>
<dbReference type="GO" id="GO:0016020">
    <property type="term" value="C:membrane"/>
    <property type="evidence" value="ECO:0007669"/>
    <property type="project" value="UniProtKB-SubCell"/>
</dbReference>
<keyword evidence="9" id="KW-1185">Reference proteome</keyword>
<dbReference type="OrthoDB" id="9787117at2"/>
<evidence type="ECO:0000256" key="2">
    <source>
        <dbReference type="ARBA" id="ARBA00007362"/>
    </source>
</evidence>
<protein>
    <recommendedName>
        <fullName evidence="7">EamA domain-containing protein</fullName>
    </recommendedName>
</protein>
<feature type="transmembrane region" description="Helical" evidence="6">
    <location>
        <begin position="73"/>
        <end position="95"/>
    </location>
</feature>
<feature type="transmembrane region" description="Helical" evidence="6">
    <location>
        <begin position="101"/>
        <end position="123"/>
    </location>
</feature>
<comment type="subcellular location">
    <subcellularLocation>
        <location evidence="1">Membrane</location>
        <topology evidence="1">Multi-pass membrane protein</topology>
    </subcellularLocation>
</comment>
<keyword evidence="4 6" id="KW-1133">Transmembrane helix</keyword>
<dbReference type="SUPFAM" id="SSF103481">
    <property type="entry name" value="Multidrug resistance efflux transporter EmrE"/>
    <property type="match status" value="2"/>
</dbReference>
<dbReference type="EMBL" id="CP001997">
    <property type="protein sequence ID" value="ADE57724.1"/>
    <property type="molecule type" value="Genomic_DNA"/>
</dbReference>
<dbReference type="KEGG" id="aco:Amico_1608"/>